<feature type="transmembrane region" description="Helical" evidence="1">
    <location>
        <begin position="41"/>
        <end position="62"/>
    </location>
</feature>
<keyword evidence="1" id="KW-1133">Transmembrane helix</keyword>
<reference evidence="4" key="1">
    <citation type="submission" date="2020-10" db="EMBL/GenBank/DDBJ databases">
        <title>Genome-based taxonomic classification of the species Anabaenopsis elenkinii.</title>
        <authorList>
            <person name="Delbaje E."/>
            <person name="Andreote A.P.D."/>
            <person name="Pellegrinetti T.A."/>
            <person name="Cruz R.B."/>
            <person name="Branco L.H.Z."/>
            <person name="Fiore M.F."/>
        </authorList>
    </citation>
    <scope>NUCLEOTIDE SEQUENCE [LARGE SCALE GENOMIC DNA]</scope>
    <source>
        <strain evidence="4">CCIBt3563</strain>
    </source>
</reference>
<keyword evidence="4" id="KW-1185">Reference proteome</keyword>
<accession>A0A7S6RF45</accession>
<sequence>MLLAAFTIAALIVTQHQDFAYTGVTVWALVAIAIKHWQNSLLRNLALIFAIALVAIITINSVKPQRPQT</sequence>
<reference evidence="3" key="2">
    <citation type="journal article" date="2021" name="Int. J. Syst. Evol. Microbiol.">
        <title>Phylogenomic analysis of Anabaenopsis elenkinii (Nostocales, Cyanobacteria).</title>
        <authorList>
            <person name="Delbaje E."/>
            <person name="Andreote A.P.D."/>
            <person name="Pellegrinetti T.A."/>
            <person name="Cruz R.B."/>
            <person name="Branco L.H.Z."/>
            <person name="Fiore M.F."/>
        </authorList>
    </citation>
    <scope>NUCLEOTIDE SEQUENCE</scope>
    <source>
        <strain evidence="3">CCIBt3563</strain>
    </source>
</reference>
<keyword evidence="1" id="KW-0472">Membrane</keyword>
<organism evidence="3 4">
    <name type="scientific">Anabaenopsis elenkinii CCIBt3563</name>
    <dbReference type="NCBI Taxonomy" id="2779889"/>
    <lineage>
        <taxon>Bacteria</taxon>
        <taxon>Bacillati</taxon>
        <taxon>Cyanobacteriota</taxon>
        <taxon>Cyanophyceae</taxon>
        <taxon>Nostocales</taxon>
        <taxon>Nodulariaceae</taxon>
        <taxon>Anabaenopsis</taxon>
    </lineage>
</organism>
<evidence type="ECO:0000313" key="4">
    <source>
        <dbReference type="Proteomes" id="UP000593846"/>
    </source>
</evidence>
<dbReference type="AlphaFoldDB" id="A0A7S6RF45"/>
<protein>
    <submittedName>
        <fullName evidence="3">Uncharacterized protein</fullName>
    </submittedName>
</protein>
<evidence type="ECO:0000256" key="1">
    <source>
        <dbReference type="SAM" id="Phobius"/>
    </source>
</evidence>
<dbReference type="KEGG" id="aee:IM676_05640"/>
<gene>
    <name evidence="2" type="ORF">IM676_02690</name>
    <name evidence="3" type="ORF">IM676_05640</name>
</gene>
<proteinExistence type="predicted"/>
<keyword evidence="1" id="KW-0812">Transmembrane</keyword>
<dbReference type="KEGG" id="aee:IM676_02690"/>
<evidence type="ECO:0000313" key="3">
    <source>
        <dbReference type="EMBL" id="QOV23769.1"/>
    </source>
</evidence>
<dbReference type="RefSeq" id="WP_200988855.1">
    <property type="nucleotide sequence ID" value="NZ_CP063311.1"/>
</dbReference>
<name>A0A7S6RF45_9CYAN</name>
<dbReference type="Proteomes" id="UP000593846">
    <property type="component" value="Chromosome"/>
</dbReference>
<evidence type="ECO:0000313" key="2">
    <source>
        <dbReference type="EMBL" id="QOV23262.1"/>
    </source>
</evidence>
<dbReference type="EMBL" id="CP063311">
    <property type="protein sequence ID" value="QOV23769.1"/>
    <property type="molecule type" value="Genomic_DNA"/>
</dbReference>
<dbReference type="EMBL" id="CP063311">
    <property type="protein sequence ID" value="QOV23262.1"/>
    <property type="molecule type" value="Genomic_DNA"/>
</dbReference>